<sequence>MDKFSLLAANCLILTVFSVSFLTAFHDMKRERFWRTWVSGNLFLAAALFFYIFDTGLPEMLAFIVPNGLMIGAFARYNQGAMQFNDRKVCYLRLLIPMGIMLATSLPAHISQNYALTYTVTNLMLAFLATATAAEYWSRRTDGLSSRYGLAFSFMLMAASFALRVAQGIGAESNLLFVLTDEFLLSVHLMIALVFVTTSGAFSLSLAFERKSAEQQDAAHRDPLTGTFNRREFTLRLKELLQRPERGNFAVVQFDLDHFKSVNDRFGHGAGDEALQICTDIMQWHLREEDCLARVGGEEFAALMPEISHSEALEIAERIRATIADTPLHFAPEDVRLTLSAGIYHGKGDGMDHKQLLKLADDGLYESKHAGRNRVSLTRSDALTIVEDDEWNGTPPALIKSSAPKAS</sequence>
<name>A0A944GSH0_9HYPH</name>
<feature type="transmembrane region" description="Helical" evidence="3">
    <location>
        <begin position="187"/>
        <end position="208"/>
    </location>
</feature>
<dbReference type="AlphaFoldDB" id="A0A944GSH0"/>
<accession>A0A944GSH0</accession>
<feature type="transmembrane region" description="Helical" evidence="3">
    <location>
        <begin position="6"/>
        <end position="25"/>
    </location>
</feature>
<reference evidence="5" key="2">
    <citation type="journal article" date="2021" name="Microorganisms">
        <title>Bacterial Dimethylsulfoniopropionate Biosynthesis in the East China Sea.</title>
        <authorList>
            <person name="Liu J."/>
            <person name="Zhang Y."/>
            <person name="Liu J."/>
            <person name="Zhong H."/>
            <person name="Williams B.T."/>
            <person name="Zheng Y."/>
            <person name="Curson A.R.J."/>
            <person name="Sun C."/>
            <person name="Sun H."/>
            <person name="Song D."/>
            <person name="Wagner Mackenzie B."/>
            <person name="Bermejo Martinez A."/>
            <person name="Todd J.D."/>
            <person name="Zhang X.H."/>
        </authorList>
    </citation>
    <scope>NUCLEOTIDE SEQUENCE</scope>
    <source>
        <strain evidence="5">AESS21</strain>
    </source>
</reference>
<protein>
    <recommendedName>
        <fullName evidence="1">diguanylate cyclase</fullName>
        <ecNumber evidence="1">2.7.7.65</ecNumber>
    </recommendedName>
</protein>
<organism evidence="5 6">
    <name type="scientific">Roseibium polysiphoniae</name>
    <dbReference type="NCBI Taxonomy" id="2571221"/>
    <lineage>
        <taxon>Bacteria</taxon>
        <taxon>Pseudomonadati</taxon>
        <taxon>Pseudomonadota</taxon>
        <taxon>Alphaproteobacteria</taxon>
        <taxon>Hyphomicrobiales</taxon>
        <taxon>Stappiaceae</taxon>
        <taxon>Roseibium</taxon>
    </lineage>
</organism>
<feature type="transmembrane region" description="Helical" evidence="3">
    <location>
        <begin position="148"/>
        <end position="167"/>
    </location>
</feature>
<evidence type="ECO:0000259" key="4">
    <source>
        <dbReference type="PROSITE" id="PS50887"/>
    </source>
</evidence>
<dbReference type="EC" id="2.7.7.65" evidence="1"/>
<dbReference type="PROSITE" id="PS50887">
    <property type="entry name" value="GGDEF"/>
    <property type="match status" value="1"/>
</dbReference>
<feature type="transmembrane region" description="Helical" evidence="3">
    <location>
        <begin position="116"/>
        <end position="136"/>
    </location>
</feature>
<evidence type="ECO:0000256" key="3">
    <source>
        <dbReference type="SAM" id="Phobius"/>
    </source>
</evidence>
<dbReference type="Pfam" id="PF00990">
    <property type="entry name" value="GGDEF"/>
    <property type="match status" value="1"/>
</dbReference>
<dbReference type="InterPro" id="IPR043128">
    <property type="entry name" value="Rev_trsase/Diguanyl_cyclase"/>
</dbReference>
<dbReference type="InterPro" id="IPR029787">
    <property type="entry name" value="Nucleotide_cyclase"/>
</dbReference>
<keyword evidence="3" id="KW-0472">Membrane</keyword>
<evidence type="ECO:0000313" key="5">
    <source>
        <dbReference type="EMBL" id="MBS8260304.1"/>
    </source>
</evidence>
<evidence type="ECO:0000313" key="6">
    <source>
        <dbReference type="Proteomes" id="UP000705379"/>
    </source>
</evidence>
<dbReference type="EMBL" id="QTKU01000002">
    <property type="protein sequence ID" value="MBS8260304.1"/>
    <property type="molecule type" value="Genomic_DNA"/>
</dbReference>
<dbReference type="Gene3D" id="3.30.70.270">
    <property type="match status" value="1"/>
</dbReference>
<feature type="transmembrane region" description="Helical" evidence="3">
    <location>
        <begin position="60"/>
        <end position="78"/>
    </location>
</feature>
<keyword evidence="3" id="KW-1133">Transmembrane helix</keyword>
<dbReference type="RefSeq" id="WP_213215878.1">
    <property type="nucleotide sequence ID" value="NZ_QTKU01000002.1"/>
</dbReference>
<dbReference type="CDD" id="cd01949">
    <property type="entry name" value="GGDEF"/>
    <property type="match status" value="1"/>
</dbReference>
<comment type="caution">
    <text evidence="5">The sequence shown here is derived from an EMBL/GenBank/DDBJ whole genome shotgun (WGS) entry which is preliminary data.</text>
</comment>
<evidence type="ECO:0000256" key="2">
    <source>
        <dbReference type="ARBA" id="ARBA00034247"/>
    </source>
</evidence>
<dbReference type="SUPFAM" id="SSF55073">
    <property type="entry name" value="Nucleotide cyclase"/>
    <property type="match status" value="1"/>
</dbReference>
<gene>
    <name evidence="5" type="ORF">DYI23_08755</name>
</gene>
<dbReference type="InterPro" id="IPR000160">
    <property type="entry name" value="GGDEF_dom"/>
</dbReference>
<feature type="transmembrane region" description="Helical" evidence="3">
    <location>
        <begin position="37"/>
        <end position="54"/>
    </location>
</feature>
<dbReference type="Proteomes" id="UP000705379">
    <property type="component" value="Unassembled WGS sequence"/>
</dbReference>
<dbReference type="NCBIfam" id="TIGR00254">
    <property type="entry name" value="GGDEF"/>
    <property type="match status" value="1"/>
</dbReference>
<dbReference type="GO" id="GO:0052621">
    <property type="term" value="F:diguanylate cyclase activity"/>
    <property type="evidence" value="ECO:0007669"/>
    <property type="project" value="UniProtKB-EC"/>
</dbReference>
<keyword evidence="3" id="KW-0812">Transmembrane</keyword>
<feature type="domain" description="GGDEF" evidence="4">
    <location>
        <begin position="247"/>
        <end position="380"/>
    </location>
</feature>
<dbReference type="SMART" id="SM00267">
    <property type="entry name" value="GGDEF"/>
    <property type="match status" value="1"/>
</dbReference>
<dbReference type="PANTHER" id="PTHR45138">
    <property type="entry name" value="REGULATORY COMPONENTS OF SENSORY TRANSDUCTION SYSTEM"/>
    <property type="match status" value="1"/>
</dbReference>
<dbReference type="InterPro" id="IPR050469">
    <property type="entry name" value="Diguanylate_Cyclase"/>
</dbReference>
<proteinExistence type="predicted"/>
<reference evidence="5" key="1">
    <citation type="submission" date="2018-08" db="EMBL/GenBank/DDBJ databases">
        <authorList>
            <person name="Jin W."/>
            <person name="Wang H."/>
            <person name="Yang Y."/>
            <person name="Li M."/>
            <person name="Liu J."/>
        </authorList>
    </citation>
    <scope>NUCLEOTIDE SEQUENCE</scope>
    <source>
        <strain evidence="5">AESS21</strain>
    </source>
</reference>
<feature type="transmembrane region" description="Helical" evidence="3">
    <location>
        <begin position="90"/>
        <end position="110"/>
    </location>
</feature>
<evidence type="ECO:0000256" key="1">
    <source>
        <dbReference type="ARBA" id="ARBA00012528"/>
    </source>
</evidence>
<comment type="catalytic activity">
    <reaction evidence="2">
        <text>2 GTP = 3',3'-c-di-GMP + 2 diphosphate</text>
        <dbReference type="Rhea" id="RHEA:24898"/>
        <dbReference type="ChEBI" id="CHEBI:33019"/>
        <dbReference type="ChEBI" id="CHEBI:37565"/>
        <dbReference type="ChEBI" id="CHEBI:58805"/>
        <dbReference type="EC" id="2.7.7.65"/>
    </reaction>
</comment>
<dbReference type="FunFam" id="3.30.70.270:FF:000001">
    <property type="entry name" value="Diguanylate cyclase domain protein"/>
    <property type="match status" value="1"/>
</dbReference>
<dbReference type="PANTHER" id="PTHR45138:SF9">
    <property type="entry name" value="DIGUANYLATE CYCLASE DGCM-RELATED"/>
    <property type="match status" value="1"/>
</dbReference>